<dbReference type="EMBL" id="VSSQ01018411">
    <property type="protein sequence ID" value="MPM61564.1"/>
    <property type="molecule type" value="Genomic_DNA"/>
</dbReference>
<comment type="caution">
    <text evidence="1">The sequence shown here is derived from an EMBL/GenBank/DDBJ whole genome shotgun (WGS) entry which is preliminary data.</text>
</comment>
<gene>
    <name evidence="1" type="ORF">SDC9_108424</name>
</gene>
<protein>
    <submittedName>
        <fullName evidence="1">Uncharacterized protein</fullName>
    </submittedName>
</protein>
<name>A0A645BIK2_9ZZZZ</name>
<accession>A0A645BIK2</accession>
<organism evidence="1">
    <name type="scientific">bioreactor metagenome</name>
    <dbReference type="NCBI Taxonomy" id="1076179"/>
    <lineage>
        <taxon>unclassified sequences</taxon>
        <taxon>metagenomes</taxon>
        <taxon>ecological metagenomes</taxon>
    </lineage>
</organism>
<evidence type="ECO:0000313" key="1">
    <source>
        <dbReference type="EMBL" id="MPM61564.1"/>
    </source>
</evidence>
<reference evidence="1" key="1">
    <citation type="submission" date="2019-08" db="EMBL/GenBank/DDBJ databases">
        <authorList>
            <person name="Kucharzyk K."/>
            <person name="Murdoch R.W."/>
            <person name="Higgins S."/>
            <person name="Loffler F."/>
        </authorList>
    </citation>
    <scope>NUCLEOTIDE SEQUENCE</scope>
</reference>
<sequence>MGNKISEIKIYVFIFFFFAELGYAQEINGFWVNENLRNKILSNQLGDSVKSGDLPFFIKIENQKRFKFNQIEPFGEIKYDSIYRKKKNQYSLKKEKYILKNDSSIMIYNDGHKNIIFRKEKTERGDDLFNVNSYLITTYVEPKKIISFIDKQNTEIPIKCYANKNEVECASEDLNFSYTIRFNWLYHFKGKWDQKEYSFLLFLNNNRYMAAFFRQIKIRVLTLTSRKSNEKIKIYGSTDFKGAPEPAGRQESSGDMPRVRYLGTHILQLEEQVRRHDPLGASARKGIGV</sequence>
<proteinExistence type="predicted"/>
<dbReference type="AlphaFoldDB" id="A0A645BIK2"/>